<dbReference type="Proteomes" id="UP001190700">
    <property type="component" value="Unassembled WGS sequence"/>
</dbReference>
<accession>A0AAE0F9Z7</accession>
<proteinExistence type="predicted"/>
<name>A0AAE0F9Z7_9CHLO</name>
<reference evidence="2 3" key="1">
    <citation type="journal article" date="2015" name="Genome Biol. Evol.">
        <title>Comparative Genomics of a Bacterivorous Green Alga Reveals Evolutionary Causalities and Consequences of Phago-Mixotrophic Mode of Nutrition.</title>
        <authorList>
            <person name="Burns J.A."/>
            <person name="Paasch A."/>
            <person name="Narechania A."/>
            <person name="Kim E."/>
        </authorList>
    </citation>
    <scope>NUCLEOTIDE SEQUENCE [LARGE SCALE GENOMIC DNA]</scope>
    <source>
        <strain evidence="2 3">PLY_AMNH</strain>
    </source>
</reference>
<dbReference type="GO" id="GO:0016020">
    <property type="term" value="C:membrane"/>
    <property type="evidence" value="ECO:0007669"/>
    <property type="project" value="TreeGrafter"/>
</dbReference>
<dbReference type="PANTHER" id="PTHR11040">
    <property type="entry name" value="ZINC/IRON TRANSPORTER"/>
    <property type="match status" value="1"/>
</dbReference>
<evidence type="ECO:0000256" key="1">
    <source>
        <dbReference type="SAM" id="Phobius"/>
    </source>
</evidence>
<organism evidence="2 3">
    <name type="scientific">Cymbomonas tetramitiformis</name>
    <dbReference type="NCBI Taxonomy" id="36881"/>
    <lineage>
        <taxon>Eukaryota</taxon>
        <taxon>Viridiplantae</taxon>
        <taxon>Chlorophyta</taxon>
        <taxon>Pyramimonadophyceae</taxon>
        <taxon>Pyramimonadales</taxon>
        <taxon>Pyramimonadaceae</taxon>
        <taxon>Cymbomonas</taxon>
    </lineage>
</organism>
<feature type="non-terminal residue" evidence="2">
    <location>
        <position position="164"/>
    </location>
</feature>
<sequence length="164" mass="17004">MDGTSEAVPVSTVFFLTVAMAAASGVGALPFFFIDGQGSKLAGRANALACGVMLAASFDMIHEGQPYGSELVILGICLGGYFIKYSQQKLHRYEDMRFASLSGADARKTLLILGIMTVHAFGEGAGVGVCFSGQRGWTQGVLVTLAIGAHNIPEGLAVATVLVS</sequence>
<dbReference type="GO" id="GO:0005385">
    <property type="term" value="F:zinc ion transmembrane transporter activity"/>
    <property type="evidence" value="ECO:0007669"/>
    <property type="project" value="TreeGrafter"/>
</dbReference>
<feature type="transmembrane region" description="Helical" evidence="1">
    <location>
        <begin position="12"/>
        <end position="34"/>
    </location>
</feature>
<comment type="caution">
    <text evidence="2">The sequence shown here is derived from an EMBL/GenBank/DDBJ whole genome shotgun (WGS) entry which is preliminary data.</text>
</comment>
<keyword evidence="1" id="KW-0812">Transmembrane</keyword>
<keyword evidence="3" id="KW-1185">Reference proteome</keyword>
<evidence type="ECO:0000313" key="2">
    <source>
        <dbReference type="EMBL" id="KAK3255848.1"/>
    </source>
</evidence>
<keyword evidence="1" id="KW-1133">Transmembrane helix</keyword>
<gene>
    <name evidence="2" type="ORF">CYMTET_34992</name>
</gene>
<keyword evidence="1" id="KW-0472">Membrane</keyword>
<feature type="transmembrane region" description="Helical" evidence="1">
    <location>
        <begin position="67"/>
        <end position="83"/>
    </location>
</feature>
<dbReference type="AlphaFoldDB" id="A0AAE0F9Z7"/>
<protein>
    <submittedName>
        <fullName evidence="2">Uncharacterized protein</fullName>
    </submittedName>
</protein>
<evidence type="ECO:0000313" key="3">
    <source>
        <dbReference type="Proteomes" id="UP001190700"/>
    </source>
</evidence>
<dbReference type="PANTHER" id="PTHR11040:SF70">
    <property type="entry name" value="OS05G0316100 PROTEIN"/>
    <property type="match status" value="1"/>
</dbReference>
<dbReference type="EMBL" id="LGRX02022207">
    <property type="protein sequence ID" value="KAK3255848.1"/>
    <property type="molecule type" value="Genomic_DNA"/>
</dbReference>